<keyword evidence="6" id="KW-0812">Transmembrane</keyword>
<feature type="domain" description="Cytochrome c-type biogenesis protein H TPR" evidence="7">
    <location>
        <begin position="122"/>
        <end position="275"/>
    </location>
</feature>
<keyword evidence="3" id="KW-0201">Cytochrome c-type biogenesis</keyword>
<evidence type="ECO:0000256" key="1">
    <source>
        <dbReference type="ARBA" id="ARBA00004196"/>
    </source>
</evidence>
<dbReference type="PROSITE" id="PS50005">
    <property type="entry name" value="TPR"/>
    <property type="match status" value="1"/>
</dbReference>
<comment type="subcellular location">
    <subcellularLocation>
        <location evidence="1">Cell envelope</location>
    </subcellularLocation>
</comment>
<keyword evidence="9" id="KW-1185">Reference proteome</keyword>
<protein>
    <recommendedName>
        <fullName evidence="7">Cytochrome c-type biogenesis protein H TPR domain-containing protein</fullName>
    </recommendedName>
</protein>
<proteinExistence type="predicted"/>
<dbReference type="AlphaFoldDB" id="A0A0J5S193"/>
<organism evidence="8 9">
    <name type="scientific">Muribacter muris</name>
    <dbReference type="NCBI Taxonomy" id="67855"/>
    <lineage>
        <taxon>Bacteria</taxon>
        <taxon>Pseudomonadati</taxon>
        <taxon>Pseudomonadota</taxon>
        <taxon>Gammaproteobacteria</taxon>
        <taxon>Pasteurellales</taxon>
        <taxon>Pasteurellaceae</taxon>
        <taxon>Muribacter</taxon>
    </lineage>
</organism>
<keyword evidence="6" id="KW-0472">Membrane</keyword>
<dbReference type="Proteomes" id="UP000036270">
    <property type="component" value="Unassembled WGS sequence"/>
</dbReference>
<comment type="caution">
    <text evidence="8">The sequence shown here is derived from an EMBL/GenBank/DDBJ whole genome shotgun (WGS) entry which is preliminary data.</text>
</comment>
<evidence type="ECO:0000313" key="8">
    <source>
        <dbReference type="EMBL" id="KMK50642.1"/>
    </source>
</evidence>
<dbReference type="RefSeq" id="WP_047977759.1">
    <property type="nucleotide sequence ID" value="NZ_JWIZ01000082.1"/>
</dbReference>
<dbReference type="Pfam" id="PF23914">
    <property type="entry name" value="TPR_CcmH_CycH"/>
    <property type="match status" value="1"/>
</dbReference>
<reference evidence="8 9" key="1">
    <citation type="submission" date="2014-12" db="EMBL/GenBank/DDBJ databases">
        <title>Reclassification of Actinobacillus muris as Muribacter muris.</title>
        <authorList>
            <person name="Christensen H."/>
            <person name="Nicklas W."/>
            <person name="Bisgaard M."/>
        </authorList>
    </citation>
    <scope>NUCLEOTIDE SEQUENCE [LARGE SCALE GENOMIC DNA]</scope>
    <source>
        <strain evidence="8 9">Ackerman80-443D</strain>
    </source>
</reference>
<evidence type="ECO:0000259" key="7">
    <source>
        <dbReference type="Pfam" id="PF23914"/>
    </source>
</evidence>
<keyword evidence="4 5" id="KW-0802">TPR repeat</keyword>
<dbReference type="InterPro" id="IPR051263">
    <property type="entry name" value="C-type_cytochrome_biogenesis"/>
</dbReference>
<dbReference type="GO" id="GO:0005886">
    <property type="term" value="C:plasma membrane"/>
    <property type="evidence" value="ECO:0007669"/>
    <property type="project" value="TreeGrafter"/>
</dbReference>
<sequence>MAFWIIVGVMTLILGGIAFYPLLRKPSDYSQQKRDALNKAFYFDRLQEVEQELEQGKIEDAEQAKLELQQSLLDDIPAQASPATVSKSHWGKAGFIGLIALIGVVGGGVYWQVGSWFSGTMLEKSYQKLDYFYERIKSEESDPLSEQELNQFAMALRVELQKTPQDDKSWFMLGQLGMALDDGQLALDSFAKASQLQPDNLQYKLRYAQVLLFSADPKDKEQGENVLKEVIRVDHTNVEALSLLAFNAFEKEDYKMAAMTWGMMLKLMPEDDSRRPTIERSIQSALAMEKDNAK</sequence>
<evidence type="ECO:0000256" key="6">
    <source>
        <dbReference type="SAM" id="Phobius"/>
    </source>
</evidence>
<dbReference type="InterPro" id="IPR019734">
    <property type="entry name" value="TPR_rpt"/>
</dbReference>
<dbReference type="InterPro" id="IPR011990">
    <property type="entry name" value="TPR-like_helical_dom_sf"/>
</dbReference>
<feature type="transmembrane region" description="Helical" evidence="6">
    <location>
        <begin position="6"/>
        <end position="23"/>
    </location>
</feature>
<dbReference type="STRING" id="67855.RO21_10615"/>
<dbReference type="GO" id="GO:0030313">
    <property type="term" value="C:cell envelope"/>
    <property type="evidence" value="ECO:0007669"/>
    <property type="project" value="UniProtKB-SubCell"/>
</dbReference>
<dbReference type="InterPro" id="IPR017560">
    <property type="entry name" value="Cyt_c_biogenesis_CcmI"/>
</dbReference>
<gene>
    <name evidence="8" type="ORF">RO21_10615</name>
</gene>
<evidence type="ECO:0000256" key="2">
    <source>
        <dbReference type="ARBA" id="ARBA00022737"/>
    </source>
</evidence>
<feature type="repeat" description="TPR" evidence="5">
    <location>
        <begin position="167"/>
        <end position="200"/>
    </location>
</feature>
<evidence type="ECO:0000256" key="4">
    <source>
        <dbReference type="ARBA" id="ARBA00022803"/>
    </source>
</evidence>
<evidence type="ECO:0000256" key="3">
    <source>
        <dbReference type="ARBA" id="ARBA00022748"/>
    </source>
</evidence>
<accession>A0A0J5S193</accession>
<dbReference type="PATRIC" id="fig|67855.3.peg.2342"/>
<dbReference type="SUPFAM" id="SSF48452">
    <property type="entry name" value="TPR-like"/>
    <property type="match status" value="1"/>
</dbReference>
<name>A0A0J5S193_9PAST</name>
<keyword evidence="2" id="KW-0677">Repeat</keyword>
<dbReference type="GO" id="GO:0017004">
    <property type="term" value="P:cytochrome complex assembly"/>
    <property type="evidence" value="ECO:0007669"/>
    <property type="project" value="UniProtKB-KW"/>
</dbReference>
<feature type="transmembrane region" description="Helical" evidence="6">
    <location>
        <begin position="93"/>
        <end position="113"/>
    </location>
</feature>
<dbReference type="PANTHER" id="PTHR47870:SF1">
    <property type="entry name" value="CYTOCHROME C-TYPE BIOGENESIS PROTEIN CCMH"/>
    <property type="match status" value="1"/>
</dbReference>
<evidence type="ECO:0000313" key="9">
    <source>
        <dbReference type="Proteomes" id="UP000036270"/>
    </source>
</evidence>
<dbReference type="EMBL" id="JWIZ01000082">
    <property type="protein sequence ID" value="KMK50642.1"/>
    <property type="molecule type" value="Genomic_DNA"/>
</dbReference>
<evidence type="ECO:0000256" key="5">
    <source>
        <dbReference type="PROSITE-ProRule" id="PRU00339"/>
    </source>
</evidence>
<dbReference type="PANTHER" id="PTHR47870">
    <property type="entry name" value="CYTOCHROME C-TYPE BIOGENESIS PROTEIN CCMH"/>
    <property type="match status" value="1"/>
</dbReference>
<dbReference type="InterPro" id="IPR056413">
    <property type="entry name" value="TPR_CcmH_CycH"/>
</dbReference>
<dbReference type="Gene3D" id="1.25.40.10">
    <property type="entry name" value="Tetratricopeptide repeat domain"/>
    <property type="match status" value="1"/>
</dbReference>
<dbReference type="NCBIfam" id="TIGR03142">
    <property type="entry name" value="cytochro_ccmI"/>
    <property type="match status" value="1"/>
</dbReference>
<keyword evidence="6" id="KW-1133">Transmembrane helix</keyword>